<dbReference type="Gene3D" id="1.10.287.70">
    <property type="match status" value="2"/>
</dbReference>
<dbReference type="AlphaFoldDB" id="R0L8S8"/>
<dbReference type="FunFam" id="1.10.287.70:FF:000152">
    <property type="entry name" value="Small conductance calcium-activated potassium channel protein 2"/>
    <property type="match status" value="1"/>
</dbReference>
<evidence type="ECO:0000256" key="1">
    <source>
        <dbReference type="ARBA" id="ARBA00004141"/>
    </source>
</evidence>
<evidence type="ECO:0000256" key="6">
    <source>
        <dbReference type="ARBA" id="ARBA00023065"/>
    </source>
</evidence>
<feature type="transmembrane region" description="Helical" evidence="10">
    <location>
        <begin position="96"/>
        <end position="117"/>
    </location>
</feature>
<dbReference type="GO" id="GO:0005516">
    <property type="term" value="F:calmodulin binding"/>
    <property type="evidence" value="ECO:0007669"/>
    <property type="project" value="UniProtKB-KW"/>
</dbReference>
<keyword evidence="6" id="KW-0406">Ion transport</keyword>
<dbReference type="InterPro" id="IPR004178">
    <property type="entry name" value="CaM-bd_dom"/>
</dbReference>
<evidence type="ECO:0000259" key="11">
    <source>
        <dbReference type="SMART" id="SM01053"/>
    </source>
</evidence>
<dbReference type="SUPFAM" id="SSF81324">
    <property type="entry name" value="Voltage-gated potassium channels"/>
    <property type="match status" value="1"/>
</dbReference>
<organism evidence="12 13">
    <name type="scientific">Anas platyrhynchos</name>
    <name type="common">Mallard</name>
    <name type="synonym">Anas boschas</name>
    <dbReference type="NCBI Taxonomy" id="8839"/>
    <lineage>
        <taxon>Eukaryota</taxon>
        <taxon>Metazoa</taxon>
        <taxon>Chordata</taxon>
        <taxon>Craniata</taxon>
        <taxon>Vertebrata</taxon>
        <taxon>Euteleostomi</taxon>
        <taxon>Archelosauria</taxon>
        <taxon>Archosauria</taxon>
        <taxon>Dinosauria</taxon>
        <taxon>Saurischia</taxon>
        <taxon>Theropoda</taxon>
        <taxon>Coelurosauria</taxon>
        <taxon>Aves</taxon>
        <taxon>Neognathae</taxon>
        <taxon>Galloanserae</taxon>
        <taxon>Anseriformes</taxon>
        <taxon>Anatidae</taxon>
        <taxon>Anatinae</taxon>
        <taxon>Anas</taxon>
    </lineage>
</organism>
<evidence type="ECO:0000313" key="13">
    <source>
        <dbReference type="Proteomes" id="UP000296049"/>
    </source>
</evidence>
<keyword evidence="2" id="KW-0813">Transport</keyword>
<evidence type="ECO:0000256" key="4">
    <source>
        <dbReference type="ARBA" id="ARBA00022860"/>
    </source>
</evidence>
<reference evidence="13" key="1">
    <citation type="journal article" date="2013" name="Nat. Genet.">
        <title>The duck genome and transcriptome provide insight into an avian influenza virus reservoir species.</title>
        <authorList>
            <person name="Huang Y."/>
            <person name="Li Y."/>
            <person name="Burt D.W."/>
            <person name="Chen H."/>
            <person name="Zhang Y."/>
            <person name="Qian W."/>
            <person name="Kim H."/>
            <person name="Gan S."/>
            <person name="Zhao Y."/>
            <person name="Li J."/>
            <person name="Yi K."/>
            <person name="Feng H."/>
            <person name="Zhu P."/>
            <person name="Li B."/>
            <person name="Liu Q."/>
            <person name="Fairley S."/>
            <person name="Magor K.E."/>
            <person name="Du Z."/>
            <person name="Hu X."/>
            <person name="Goodman L."/>
            <person name="Tafer H."/>
            <person name="Vignal A."/>
            <person name="Lee T."/>
            <person name="Kim K.W."/>
            <person name="Sheng Z."/>
            <person name="An Y."/>
            <person name="Searle S."/>
            <person name="Herrero J."/>
            <person name="Groenen M.A."/>
            <person name="Crooijmans R.P."/>
            <person name="Faraut T."/>
            <person name="Cai Q."/>
            <person name="Webster R.G."/>
            <person name="Aldridge J.R."/>
            <person name="Warren W.C."/>
            <person name="Bartschat S."/>
            <person name="Kehr S."/>
            <person name="Marz M."/>
            <person name="Stadler P.F."/>
            <person name="Smith J."/>
            <person name="Kraus R.H."/>
            <person name="Zhao Y."/>
            <person name="Ren L."/>
            <person name="Fei J."/>
            <person name="Morisson M."/>
            <person name="Kaiser P."/>
            <person name="Griffin D.K."/>
            <person name="Rao M."/>
            <person name="Pitel F."/>
            <person name="Wang J."/>
            <person name="Li N."/>
        </authorList>
    </citation>
    <scope>NUCLEOTIDE SEQUENCE [LARGE SCALE GENOMIC DNA]</scope>
</reference>
<keyword evidence="7 10" id="KW-0472">Membrane</keyword>
<keyword evidence="8 12" id="KW-0407">Ion channel</keyword>
<feature type="domain" description="Calmodulin-binding" evidence="11">
    <location>
        <begin position="205"/>
        <end position="279"/>
    </location>
</feature>
<dbReference type="InterPro" id="IPR036122">
    <property type="entry name" value="CaM-bd_dom_sf"/>
</dbReference>
<accession>R0L8S8</accession>
<evidence type="ECO:0000256" key="3">
    <source>
        <dbReference type="ARBA" id="ARBA00022692"/>
    </source>
</evidence>
<dbReference type="SMART" id="SM01053">
    <property type="entry name" value="CaMBD"/>
    <property type="match status" value="1"/>
</dbReference>
<dbReference type="SUPFAM" id="SSF81327">
    <property type="entry name" value="Small-conductance potassium channel"/>
    <property type="match status" value="1"/>
</dbReference>
<feature type="region of interest" description="Disordered" evidence="9">
    <location>
        <begin position="345"/>
        <end position="375"/>
    </location>
</feature>
<dbReference type="GO" id="GO:0016020">
    <property type="term" value="C:membrane"/>
    <property type="evidence" value="ECO:0007669"/>
    <property type="project" value="UniProtKB-SubCell"/>
</dbReference>
<protein>
    <submittedName>
        <fullName evidence="12">Small conductance calcium-activated potassium channel protein 2</fullName>
    </submittedName>
</protein>
<dbReference type="Pfam" id="PF07885">
    <property type="entry name" value="Ion_trans_2"/>
    <property type="match status" value="1"/>
</dbReference>
<keyword evidence="5 10" id="KW-1133">Transmembrane helix</keyword>
<keyword evidence="4" id="KW-0112">Calmodulin-binding</keyword>
<name>R0L8S8_ANAPL</name>
<evidence type="ECO:0000313" key="12">
    <source>
        <dbReference type="EMBL" id="EOA97834.1"/>
    </source>
</evidence>
<dbReference type="InterPro" id="IPR013099">
    <property type="entry name" value="K_chnl_dom"/>
</dbReference>
<evidence type="ECO:0000256" key="2">
    <source>
        <dbReference type="ARBA" id="ARBA00022448"/>
    </source>
</evidence>
<proteinExistence type="predicted"/>
<dbReference type="EMBL" id="KB743601">
    <property type="protein sequence ID" value="EOA97834.1"/>
    <property type="molecule type" value="Genomic_DNA"/>
</dbReference>
<comment type="subcellular location">
    <subcellularLocation>
        <location evidence="1">Membrane</location>
        <topology evidence="1">Multi-pass membrane protein</topology>
    </subcellularLocation>
</comment>
<gene>
    <name evidence="12" type="ORF">Anapl_16967</name>
</gene>
<dbReference type="InterPro" id="IPR015449">
    <property type="entry name" value="K_chnl_Ca-activ_SK"/>
</dbReference>
<dbReference type="Pfam" id="PF02888">
    <property type="entry name" value="CaMBD"/>
    <property type="match status" value="1"/>
</dbReference>
<dbReference type="PANTHER" id="PTHR10153">
    <property type="entry name" value="SMALL CONDUCTANCE CALCIUM-ACTIVATED POTASSIUM CHANNEL"/>
    <property type="match status" value="1"/>
</dbReference>
<feature type="transmembrane region" description="Helical" evidence="10">
    <location>
        <begin position="64"/>
        <end position="84"/>
    </location>
</feature>
<feature type="compositionally biased region" description="Low complexity" evidence="9">
    <location>
        <begin position="359"/>
        <end position="368"/>
    </location>
</feature>
<evidence type="ECO:0000256" key="7">
    <source>
        <dbReference type="ARBA" id="ARBA00023136"/>
    </source>
</evidence>
<sequence length="375" mass="42180">MPAAYMQKVEPAELIQISRRLPNVGNSCIALDAEQKSFKSLHEVCEKDNTDANREKGYHDQQDVTSNFLGAMWLISITFLSIGYGDMVPNTYCGKGVCLLTGIMGAGCTALVVAVVARKLELTKAEKHVHNFMMDTQLTKRVSHTLYSQLKRKVSPQSVLLARQHTGLVVLAATYLCRSPLNAYTSPKQSQGGKTKDVCGKAVLTQVKRVKNAAANVLRETWLIYKNTKLVKKIDHAKVRKHQRKFLQAIHQLRSVKMEQRKLNDQANTLVDLAKTQNIMYDMISDLNERSEDFEKRIVTLETKLETLIGSIQALPGLISQTISQQQRDFLEAQIQNYDKHVAYSAERSRSLSRRRRSSSTAPPTSSESSKKRIS</sequence>
<evidence type="ECO:0000256" key="10">
    <source>
        <dbReference type="SAM" id="Phobius"/>
    </source>
</evidence>
<keyword evidence="3 10" id="KW-0812">Transmembrane</keyword>
<evidence type="ECO:0000256" key="5">
    <source>
        <dbReference type="ARBA" id="ARBA00022989"/>
    </source>
</evidence>
<dbReference type="GO" id="GO:0016286">
    <property type="term" value="F:small conductance calcium-activated potassium channel activity"/>
    <property type="evidence" value="ECO:0007669"/>
    <property type="project" value="InterPro"/>
</dbReference>
<evidence type="ECO:0000256" key="9">
    <source>
        <dbReference type="SAM" id="MobiDB-lite"/>
    </source>
</evidence>
<keyword evidence="13" id="KW-1185">Reference proteome</keyword>
<dbReference type="Proteomes" id="UP000296049">
    <property type="component" value="Unassembled WGS sequence"/>
</dbReference>
<evidence type="ECO:0000256" key="8">
    <source>
        <dbReference type="ARBA" id="ARBA00023303"/>
    </source>
</evidence>